<dbReference type="STRING" id="391625.PPSIR1_23544"/>
<dbReference type="InterPro" id="IPR007627">
    <property type="entry name" value="RNA_pol_sigma70_r2"/>
</dbReference>
<dbReference type="SUPFAM" id="SSF88946">
    <property type="entry name" value="Sigma2 domain of RNA polymerase sigma factors"/>
    <property type="match status" value="1"/>
</dbReference>
<reference evidence="5 6" key="1">
    <citation type="submission" date="2007-06" db="EMBL/GenBank/DDBJ databases">
        <authorList>
            <person name="Shimkets L."/>
            <person name="Ferriera S."/>
            <person name="Johnson J."/>
            <person name="Kravitz S."/>
            <person name="Beeson K."/>
            <person name="Sutton G."/>
            <person name="Rogers Y.-H."/>
            <person name="Friedman R."/>
            <person name="Frazier M."/>
            <person name="Venter J.C."/>
        </authorList>
    </citation>
    <scope>NUCLEOTIDE SEQUENCE [LARGE SCALE GENOMIC DNA]</scope>
    <source>
        <strain evidence="5 6">SIR-1</strain>
    </source>
</reference>
<accession>A6G7V1</accession>
<dbReference type="InterPro" id="IPR039425">
    <property type="entry name" value="RNA_pol_sigma-70-like"/>
</dbReference>
<protein>
    <submittedName>
        <fullName evidence="5">RNA polymerase sigma-70 factor</fullName>
    </submittedName>
</protein>
<keyword evidence="3" id="KW-0804">Transcription</keyword>
<comment type="caution">
    <text evidence="5">The sequence shown here is derived from an EMBL/GenBank/DDBJ whole genome shotgun (WGS) entry which is preliminary data.</text>
</comment>
<dbReference type="InterPro" id="IPR014284">
    <property type="entry name" value="RNA_pol_sigma-70_dom"/>
</dbReference>
<evidence type="ECO:0000256" key="2">
    <source>
        <dbReference type="ARBA" id="ARBA00023082"/>
    </source>
</evidence>
<evidence type="ECO:0000256" key="1">
    <source>
        <dbReference type="ARBA" id="ARBA00023015"/>
    </source>
</evidence>
<dbReference type="EMBL" id="ABCS01000036">
    <property type="protein sequence ID" value="EDM78044.1"/>
    <property type="molecule type" value="Genomic_DNA"/>
</dbReference>
<dbReference type="RefSeq" id="WP_006972796.1">
    <property type="nucleotide sequence ID" value="NZ_ABCS01000036.1"/>
</dbReference>
<dbReference type="OrthoDB" id="5508340at2"/>
<keyword evidence="6" id="KW-1185">Reference proteome</keyword>
<feature type="domain" description="RNA polymerase sigma-70 region 2" evidence="4">
    <location>
        <begin position="37"/>
        <end position="90"/>
    </location>
</feature>
<keyword evidence="2" id="KW-0731">Sigma factor</keyword>
<sequence length="192" mass="21014">MSDLDQHLPAIAAGDAEAFAAWLAGAEPRIRLSLSRFAAHVDVEAVVQETLLRVWQVAPRFEPDGRANGLLRLGVRIARNQAISELRRRRVPVATTEALARAAEDSACLAVEPVEPDPALRAALNQCVEQLKGPPKRALAQRLGELPLRPDRELAERVGMSLNTFLQNVRRARKAVETCLARAGVRLAEVAR</sequence>
<dbReference type="GO" id="GO:0006352">
    <property type="term" value="P:DNA-templated transcription initiation"/>
    <property type="evidence" value="ECO:0007669"/>
    <property type="project" value="InterPro"/>
</dbReference>
<evidence type="ECO:0000313" key="6">
    <source>
        <dbReference type="Proteomes" id="UP000005801"/>
    </source>
</evidence>
<evidence type="ECO:0000313" key="5">
    <source>
        <dbReference type="EMBL" id="EDM78044.1"/>
    </source>
</evidence>
<dbReference type="Proteomes" id="UP000005801">
    <property type="component" value="Unassembled WGS sequence"/>
</dbReference>
<evidence type="ECO:0000259" key="4">
    <source>
        <dbReference type="Pfam" id="PF04542"/>
    </source>
</evidence>
<organism evidence="5 6">
    <name type="scientific">Plesiocystis pacifica SIR-1</name>
    <dbReference type="NCBI Taxonomy" id="391625"/>
    <lineage>
        <taxon>Bacteria</taxon>
        <taxon>Pseudomonadati</taxon>
        <taxon>Myxococcota</taxon>
        <taxon>Polyangia</taxon>
        <taxon>Nannocystales</taxon>
        <taxon>Nannocystaceae</taxon>
        <taxon>Plesiocystis</taxon>
    </lineage>
</organism>
<dbReference type="PANTHER" id="PTHR43133">
    <property type="entry name" value="RNA POLYMERASE ECF-TYPE SIGMA FACTO"/>
    <property type="match status" value="1"/>
</dbReference>
<dbReference type="PANTHER" id="PTHR43133:SF51">
    <property type="entry name" value="RNA POLYMERASE SIGMA FACTOR"/>
    <property type="match status" value="1"/>
</dbReference>
<proteinExistence type="predicted"/>
<keyword evidence="1" id="KW-0805">Transcription regulation</keyword>
<dbReference type="AlphaFoldDB" id="A6G7V1"/>
<dbReference type="NCBIfam" id="TIGR02937">
    <property type="entry name" value="sigma70-ECF"/>
    <property type="match status" value="1"/>
</dbReference>
<dbReference type="InterPro" id="IPR013325">
    <property type="entry name" value="RNA_pol_sigma_r2"/>
</dbReference>
<name>A6G7V1_9BACT</name>
<evidence type="ECO:0000256" key="3">
    <source>
        <dbReference type="ARBA" id="ARBA00023163"/>
    </source>
</evidence>
<dbReference type="Pfam" id="PF04542">
    <property type="entry name" value="Sigma70_r2"/>
    <property type="match status" value="1"/>
</dbReference>
<dbReference type="GO" id="GO:0016987">
    <property type="term" value="F:sigma factor activity"/>
    <property type="evidence" value="ECO:0007669"/>
    <property type="project" value="UniProtKB-KW"/>
</dbReference>
<gene>
    <name evidence="5" type="ORF">PPSIR1_23544</name>
</gene>
<dbReference type="Gene3D" id="1.10.1740.10">
    <property type="match status" value="1"/>
</dbReference>